<protein>
    <submittedName>
        <fullName evidence="1">Uncharacterized protein</fullName>
    </submittedName>
</protein>
<dbReference type="Proteomes" id="UP000821837">
    <property type="component" value="Chromosome 5"/>
</dbReference>
<dbReference type="EMBL" id="JABSTV010001251">
    <property type="protein sequence ID" value="KAH7951332.1"/>
    <property type="molecule type" value="Genomic_DNA"/>
</dbReference>
<accession>A0A9D4PQS0</accession>
<dbReference type="InterPro" id="IPR042089">
    <property type="entry name" value="Peptidase_M13_dom_2"/>
</dbReference>
<organism evidence="1 2">
    <name type="scientific">Rhipicephalus sanguineus</name>
    <name type="common">Brown dog tick</name>
    <name type="synonym">Ixodes sanguineus</name>
    <dbReference type="NCBI Taxonomy" id="34632"/>
    <lineage>
        <taxon>Eukaryota</taxon>
        <taxon>Metazoa</taxon>
        <taxon>Ecdysozoa</taxon>
        <taxon>Arthropoda</taxon>
        <taxon>Chelicerata</taxon>
        <taxon>Arachnida</taxon>
        <taxon>Acari</taxon>
        <taxon>Parasitiformes</taxon>
        <taxon>Ixodida</taxon>
        <taxon>Ixodoidea</taxon>
        <taxon>Ixodidae</taxon>
        <taxon>Rhipicephalinae</taxon>
        <taxon>Rhipicephalus</taxon>
        <taxon>Rhipicephalus</taxon>
    </lineage>
</organism>
<dbReference type="GO" id="GO:0008237">
    <property type="term" value="F:metallopeptidase activity"/>
    <property type="evidence" value="ECO:0007669"/>
    <property type="project" value="InterPro"/>
</dbReference>
<gene>
    <name evidence="1" type="ORF">HPB52_008005</name>
</gene>
<dbReference type="Gene3D" id="3.40.390.10">
    <property type="entry name" value="Collagenase (Catalytic Domain)"/>
    <property type="match status" value="1"/>
</dbReference>
<comment type="caution">
    <text evidence="1">The sequence shown here is derived from an EMBL/GenBank/DDBJ whole genome shotgun (WGS) entry which is preliminary data.</text>
</comment>
<sequence>MAYYHGWTLVQAVSVIADASLANQFFIRDVDYRRANTLYCARTTHRYMVLAFYAGYIRDGITQGMADDLTSIVANVQEALKARLALSKWLAAMDVVNRANPVNSTMPAISEESDPTKLDNTYRIFPDMTESITTNLVQATYGRRHTTVDTRLIFLSYCESERFLYVDRAGHLVLLPLMFELPFFAYGSSFQGVKYGVLGSEIADALTSLVFERIVELDAKFPWRASEIPCVAEKLRPGRATR</sequence>
<dbReference type="InterPro" id="IPR024079">
    <property type="entry name" value="MetalloPept_cat_dom_sf"/>
</dbReference>
<name>A0A9D4PQS0_RHISA</name>
<reference evidence="1" key="1">
    <citation type="journal article" date="2020" name="Cell">
        <title>Large-Scale Comparative Analyses of Tick Genomes Elucidate Their Genetic Diversity and Vector Capacities.</title>
        <authorList>
            <consortium name="Tick Genome and Microbiome Consortium (TIGMIC)"/>
            <person name="Jia N."/>
            <person name="Wang J."/>
            <person name="Shi W."/>
            <person name="Du L."/>
            <person name="Sun Y."/>
            <person name="Zhan W."/>
            <person name="Jiang J.F."/>
            <person name="Wang Q."/>
            <person name="Zhang B."/>
            <person name="Ji P."/>
            <person name="Bell-Sakyi L."/>
            <person name="Cui X.M."/>
            <person name="Yuan T.T."/>
            <person name="Jiang B.G."/>
            <person name="Yang W.F."/>
            <person name="Lam T.T."/>
            <person name="Chang Q.C."/>
            <person name="Ding S.J."/>
            <person name="Wang X.J."/>
            <person name="Zhu J.G."/>
            <person name="Ruan X.D."/>
            <person name="Zhao L."/>
            <person name="Wei J.T."/>
            <person name="Ye R.Z."/>
            <person name="Que T.C."/>
            <person name="Du C.H."/>
            <person name="Zhou Y.H."/>
            <person name="Cheng J.X."/>
            <person name="Dai P.F."/>
            <person name="Guo W.B."/>
            <person name="Han X.H."/>
            <person name="Huang E.J."/>
            <person name="Li L.F."/>
            <person name="Wei W."/>
            <person name="Gao Y.C."/>
            <person name="Liu J.Z."/>
            <person name="Shao H.Z."/>
            <person name="Wang X."/>
            <person name="Wang C.C."/>
            <person name="Yang T.C."/>
            <person name="Huo Q.B."/>
            <person name="Li W."/>
            <person name="Chen H.Y."/>
            <person name="Chen S.E."/>
            <person name="Zhou L.G."/>
            <person name="Ni X.B."/>
            <person name="Tian J.H."/>
            <person name="Sheng Y."/>
            <person name="Liu T."/>
            <person name="Pan Y.S."/>
            <person name="Xia L.Y."/>
            <person name="Li J."/>
            <person name="Zhao F."/>
            <person name="Cao W.C."/>
        </authorList>
    </citation>
    <scope>NUCLEOTIDE SEQUENCE</scope>
    <source>
        <strain evidence="1">Rsan-2018</strain>
    </source>
</reference>
<evidence type="ECO:0000313" key="1">
    <source>
        <dbReference type="EMBL" id="KAH7951332.1"/>
    </source>
</evidence>
<dbReference type="AlphaFoldDB" id="A0A9D4PQS0"/>
<evidence type="ECO:0000313" key="2">
    <source>
        <dbReference type="Proteomes" id="UP000821837"/>
    </source>
</evidence>
<dbReference type="Gene3D" id="1.10.1380.10">
    <property type="entry name" value="Neutral endopeptidase , domain2"/>
    <property type="match status" value="1"/>
</dbReference>
<reference evidence="1" key="2">
    <citation type="submission" date="2021-09" db="EMBL/GenBank/DDBJ databases">
        <authorList>
            <person name="Jia N."/>
            <person name="Wang J."/>
            <person name="Shi W."/>
            <person name="Du L."/>
            <person name="Sun Y."/>
            <person name="Zhan W."/>
            <person name="Jiang J."/>
            <person name="Wang Q."/>
            <person name="Zhang B."/>
            <person name="Ji P."/>
            <person name="Sakyi L.B."/>
            <person name="Cui X."/>
            <person name="Yuan T."/>
            <person name="Jiang B."/>
            <person name="Yang W."/>
            <person name="Lam T.T.-Y."/>
            <person name="Chang Q."/>
            <person name="Ding S."/>
            <person name="Wang X."/>
            <person name="Zhu J."/>
            <person name="Ruan X."/>
            <person name="Zhao L."/>
            <person name="Wei J."/>
            <person name="Que T."/>
            <person name="Du C."/>
            <person name="Cheng J."/>
            <person name="Dai P."/>
            <person name="Han X."/>
            <person name="Huang E."/>
            <person name="Gao Y."/>
            <person name="Liu J."/>
            <person name="Shao H."/>
            <person name="Ye R."/>
            <person name="Li L."/>
            <person name="Wei W."/>
            <person name="Wang X."/>
            <person name="Wang C."/>
            <person name="Huo Q."/>
            <person name="Li W."/>
            <person name="Guo W."/>
            <person name="Chen H."/>
            <person name="Chen S."/>
            <person name="Zhou L."/>
            <person name="Zhou L."/>
            <person name="Ni X."/>
            <person name="Tian J."/>
            <person name="Zhou Y."/>
            <person name="Sheng Y."/>
            <person name="Liu T."/>
            <person name="Pan Y."/>
            <person name="Xia L."/>
            <person name="Li J."/>
            <person name="Zhao F."/>
            <person name="Cao W."/>
        </authorList>
    </citation>
    <scope>NUCLEOTIDE SEQUENCE</scope>
    <source>
        <strain evidence="1">Rsan-2018</strain>
        <tissue evidence="1">Larvae</tissue>
    </source>
</reference>
<proteinExistence type="predicted"/>
<keyword evidence="2" id="KW-1185">Reference proteome</keyword>